<feature type="transmembrane region" description="Helical" evidence="7">
    <location>
        <begin position="128"/>
        <end position="147"/>
    </location>
</feature>
<accession>A0ABZ1SAM8</accession>
<dbReference type="RefSeq" id="WP_328852763.1">
    <property type="nucleotide sequence ID" value="NZ_CP108084.1"/>
</dbReference>
<evidence type="ECO:0000259" key="8">
    <source>
        <dbReference type="Pfam" id="PF00892"/>
    </source>
</evidence>
<evidence type="ECO:0000256" key="4">
    <source>
        <dbReference type="ARBA" id="ARBA00022989"/>
    </source>
</evidence>
<dbReference type="InterPro" id="IPR050638">
    <property type="entry name" value="AA-Vitamin_Transporters"/>
</dbReference>
<dbReference type="Proteomes" id="UP001432190">
    <property type="component" value="Chromosome"/>
</dbReference>
<evidence type="ECO:0000256" key="2">
    <source>
        <dbReference type="ARBA" id="ARBA00007362"/>
    </source>
</evidence>
<proteinExistence type="inferred from homology"/>
<feature type="transmembrane region" description="Helical" evidence="7">
    <location>
        <begin position="36"/>
        <end position="57"/>
    </location>
</feature>
<evidence type="ECO:0000256" key="7">
    <source>
        <dbReference type="SAM" id="Phobius"/>
    </source>
</evidence>
<dbReference type="Pfam" id="PF00892">
    <property type="entry name" value="EamA"/>
    <property type="match status" value="2"/>
</dbReference>
<evidence type="ECO:0000256" key="3">
    <source>
        <dbReference type="ARBA" id="ARBA00022692"/>
    </source>
</evidence>
<feature type="region of interest" description="Disordered" evidence="6">
    <location>
        <begin position="287"/>
        <end position="313"/>
    </location>
</feature>
<evidence type="ECO:0000256" key="1">
    <source>
        <dbReference type="ARBA" id="ARBA00004141"/>
    </source>
</evidence>
<feature type="transmembrane region" description="Helical" evidence="7">
    <location>
        <begin position="96"/>
        <end position="116"/>
    </location>
</feature>
<keyword evidence="3 7" id="KW-0812">Transmembrane</keyword>
<evidence type="ECO:0000313" key="9">
    <source>
        <dbReference type="EMBL" id="WUP51548.1"/>
    </source>
</evidence>
<evidence type="ECO:0000256" key="5">
    <source>
        <dbReference type="ARBA" id="ARBA00023136"/>
    </source>
</evidence>
<dbReference type="InterPro" id="IPR000620">
    <property type="entry name" value="EamA_dom"/>
</dbReference>
<feature type="transmembrane region" description="Helical" evidence="7">
    <location>
        <begin position="211"/>
        <end position="232"/>
    </location>
</feature>
<dbReference type="SUPFAM" id="SSF103481">
    <property type="entry name" value="Multidrug resistance efflux transporter EmrE"/>
    <property type="match status" value="2"/>
</dbReference>
<feature type="transmembrane region" description="Helical" evidence="7">
    <location>
        <begin position="183"/>
        <end position="205"/>
    </location>
</feature>
<comment type="similarity">
    <text evidence="2">Belongs to the EamA transporter family.</text>
</comment>
<dbReference type="EMBL" id="CP108084">
    <property type="protein sequence ID" value="WUP51548.1"/>
    <property type="molecule type" value="Genomic_DNA"/>
</dbReference>
<feature type="transmembrane region" description="Helical" evidence="7">
    <location>
        <begin position="12"/>
        <end position="30"/>
    </location>
</feature>
<keyword evidence="4 7" id="KW-1133">Transmembrane helix</keyword>
<keyword evidence="10" id="KW-1185">Reference proteome</keyword>
<reference evidence="9" key="1">
    <citation type="submission" date="2022-10" db="EMBL/GenBank/DDBJ databases">
        <title>The complete genomes of actinobacterial strains from the NBC collection.</title>
        <authorList>
            <person name="Joergensen T.S."/>
            <person name="Alvarez Arevalo M."/>
            <person name="Sterndorff E.B."/>
            <person name="Faurdal D."/>
            <person name="Vuksanovic O."/>
            <person name="Mourched A.-S."/>
            <person name="Charusanti P."/>
            <person name="Shaw S."/>
            <person name="Blin K."/>
            <person name="Weber T."/>
        </authorList>
    </citation>
    <scope>NUCLEOTIDE SEQUENCE</scope>
    <source>
        <strain evidence="9">NBC_00256</strain>
    </source>
</reference>
<feature type="domain" description="EamA" evidence="8">
    <location>
        <begin position="14"/>
        <end position="142"/>
    </location>
</feature>
<evidence type="ECO:0000313" key="10">
    <source>
        <dbReference type="Proteomes" id="UP001432190"/>
    </source>
</evidence>
<evidence type="ECO:0000256" key="6">
    <source>
        <dbReference type="SAM" id="MobiDB-lite"/>
    </source>
</evidence>
<gene>
    <name evidence="9" type="ORF">OG994_08615</name>
</gene>
<protein>
    <submittedName>
        <fullName evidence="9">DMT family transporter</fullName>
    </submittedName>
</protein>
<dbReference type="PANTHER" id="PTHR32322:SF9">
    <property type="entry name" value="AMINO-ACID METABOLITE EFFLUX PUMP-RELATED"/>
    <property type="match status" value="1"/>
</dbReference>
<comment type="subcellular location">
    <subcellularLocation>
        <location evidence="1">Membrane</location>
        <topology evidence="1">Multi-pass membrane protein</topology>
    </subcellularLocation>
</comment>
<name>A0ABZ1SAM8_9ACTN</name>
<organism evidence="9 10">
    <name type="scientific">Micromonospora globbae</name>
    <dbReference type="NCBI Taxonomy" id="1894969"/>
    <lineage>
        <taxon>Bacteria</taxon>
        <taxon>Bacillati</taxon>
        <taxon>Actinomycetota</taxon>
        <taxon>Actinomycetes</taxon>
        <taxon>Micromonosporales</taxon>
        <taxon>Micromonosporaceae</taxon>
        <taxon>Micromonospora</taxon>
    </lineage>
</organism>
<sequence length="313" mass="32160">MHHPRTGALVRVTTLALLWGSGFLWTRLALDGGLTPAYLATLRCALGAAVLLVLARAARQTLPRDRRTWRHLAVAALLCNALPFLLTSIGQQSVDSGVAGVLHATTPLWSLLLALTVGSEHRPHPARLAGLLLGFAGTLLIFAPGPHSRLDPAGVTALLAAAASYALAYAYMARHLTGRDAPLAHSAAQLLAATGLTALALPAATPPTAPTATGLTAAIILGTLATGVTFHLNARLIATEGPTTAAAVGYLLPAVAVTLGAAVLDEPLTGRTITGTAVVLAGVALTRRRPRPADPPTPRPAGAHPPERHPARR</sequence>
<dbReference type="PANTHER" id="PTHR32322">
    <property type="entry name" value="INNER MEMBRANE TRANSPORTER"/>
    <property type="match status" value="1"/>
</dbReference>
<feature type="transmembrane region" description="Helical" evidence="7">
    <location>
        <begin position="244"/>
        <end position="262"/>
    </location>
</feature>
<keyword evidence="5 7" id="KW-0472">Membrane</keyword>
<feature type="transmembrane region" description="Helical" evidence="7">
    <location>
        <begin position="268"/>
        <end position="286"/>
    </location>
</feature>
<feature type="domain" description="EamA" evidence="8">
    <location>
        <begin position="154"/>
        <end position="286"/>
    </location>
</feature>
<feature type="transmembrane region" description="Helical" evidence="7">
    <location>
        <begin position="69"/>
        <end position="90"/>
    </location>
</feature>
<feature type="transmembrane region" description="Helical" evidence="7">
    <location>
        <begin position="153"/>
        <end position="171"/>
    </location>
</feature>
<dbReference type="InterPro" id="IPR037185">
    <property type="entry name" value="EmrE-like"/>
</dbReference>